<name>A0AAW6TUK0_9BACT</name>
<evidence type="ECO:0000313" key="5">
    <source>
        <dbReference type="EMBL" id="MDI6448137.1"/>
    </source>
</evidence>
<evidence type="ECO:0000256" key="2">
    <source>
        <dbReference type="ARBA" id="ARBA00007131"/>
    </source>
</evidence>
<dbReference type="SUPFAM" id="SSF52518">
    <property type="entry name" value="Thiamin diphosphate-binding fold (THDP-binding)"/>
    <property type="match status" value="1"/>
</dbReference>
<comment type="similarity">
    <text evidence="2">Belongs to the transketolase family.</text>
</comment>
<comment type="caution">
    <text evidence="5">The sequence shown here is derived from an EMBL/GenBank/DDBJ whole genome shotgun (WGS) entry which is preliminary data.</text>
</comment>
<sequence length="279" mass="30654">MTDDPNAAIGCVVDIGQLMQKADHIRDDVLRVAVANGAGHIAPSLSCVEIVTALYHGVMRYDPEDPEWEDRDRLIVSKAHGCYAVYAALADMGVIPMEEWNRFYTDTGRLCGCMERRPQWGLEAGCGSLGHGLPLAVGYAFGARQQGRTYRVYCLVGDGEMQEGSMWESLQFAVKHRLDNLTVVVDRNRLQAMDFITEIMDTGPGALCKRLAGFGLAPIDCQGHMMSDLVAALESKSTSHTPVVVIANTVKGYGVTCMESVPRFHFRLPTSEELECRHG</sequence>
<evidence type="ECO:0000256" key="3">
    <source>
        <dbReference type="ARBA" id="ARBA00023052"/>
    </source>
</evidence>
<evidence type="ECO:0000313" key="6">
    <source>
        <dbReference type="Proteomes" id="UP001431776"/>
    </source>
</evidence>
<dbReference type="Gene3D" id="3.40.50.970">
    <property type="match status" value="1"/>
</dbReference>
<gene>
    <name evidence="5" type="ORF">QJ522_03685</name>
</gene>
<dbReference type="RefSeq" id="WP_349243547.1">
    <property type="nucleotide sequence ID" value="NZ_JASCXX010000003.1"/>
</dbReference>
<organism evidence="5 6">
    <name type="scientific">Anaerobaca lacustris</name>
    <dbReference type="NCBI Taxonomy" id="3044600"/>
    <lineage>
        <taxon>Bacteria</taxon>
        <taxon>Pseudomonadati</taxon>
        <taxon>Planctomycetota</taxon>
        <taxon>Phycisphaerae</taxon>
        <taxon>Sedimentisphaerales</taxon>
        <taxon>Anaerobacaceae</taxon>
        <taxon>Anaerobaca</taxon>
    </lineage>
</organism>
<dbReference type="PANTHER" id="PTHR47514">
    <property type="entry name" value="TRANSKETOLASE N-TERMINAL SECTION-RELATED"/>
    <property type="match status" value="1"/>
</dbReference>
<dbReference type="EMBL" id="JASCXX010000003">
    <property type="protein sequence ID" value="MDI6448137.1"/>
    <property type="molecule type" value="Genomic_DNA"/>
</dbReference>
<dbReference type="Pfam" id="PF00456">
    <property type="entry name" value="Transketolase_N"/>
    <property type="match status" value="1"/>
</dbReference>
<accession>A0AAW6TUK0</accession>
<feature type="domain" description="Transketolase N-terminal" evidence="4">
    <location>
        <begin position="35"/>
        <end position="257"/>
    </location>
</feature>
<keyword evidence="6" id="KW-1185">Reference proteome</keyword>
<evidence type="ECO:0000256" key="1">
    <source>
        <dbReference type="ARBA" id="ARBA00001964"/>
    </source>
</evidence>
<evidence type="ECO:0000259" key="4">
    <source>
        <dbReference type="Pfam" id="PF00456"/>
    </source>
</evidence>
<comment type="cofactor">
    <cofactor evidence="1">
        <name>thiamine diphosphate</name>
        <dbReference type="ChEBI" id="CHEBI:58937"/>
    </cofactor>
</comment>
<protein>
    <submittedName>
        <fullName evidence="5">Transketolase</fullName>
    </submittedName>
</protein>
<dbReference type="CDD" id="cd02012">
    <property type="entry name" value="TPP_TK"/>
    <property type="match status" value="1"/>
</dbReference>
<dbReference type="InterPro" id="IPR005474">
    <property type="entry name" value="Transketolase_N"/>
</dbReference>
<proteinExistence type="inferred from homology"/>
<keyword evidence="3" id="KW-0786">Thiamine pyrophosphate</keyword>
<dbReference type="PANTHER" id="PTHR47514:SF1">
    <property type="entry name" value="TRANSKETOLASE N-TERMINAL SECTION-RELATED"/>
    <property type="match status" value="1"/>
</dbReference>
<dbReference type="AlphaFoldDB" id="A0AAW6TUK0"/>
<dbReference type="Proteomes" id="UP001431776">
    <property type="component" value="Unassembled WGS sequence"/>
</dbReference>
<reference evidence="5" key="1">
    <citation type="submission" date="2023-05" db="EMBL/GenBank/DDBJ databases">
        <title>Anaerotaeda fermentans gen. nov., sp. nov., a novel anaerobic planctomycete of the new family within the order Sedimentisphaerales isolated from Taman Peninsula, Russia.</title>
        <authorList>
            <person name="Khomyakova M.A."/>
            <person name="Merkel A.Y."/>
            <person name="Slobodkin A.I."/>
        </authorList>
    </citation>
    <scope>NUCLEOTIDE SEQUENCE</scope>
    <source>
        <strain evidence="5">M17dextr</strain>
    </source>
</reference>
<dbReference type="InterPro" id="IPR029061">
    <property type="entry name" value="THDP-binding"/>
</dbReference>